<feature type="compositionally biased region" description="Acidic residues" evidence="1">
    <location>
        <begin position="192"/>
        <end position="214"/>
    </location>
</feature>
<feature type="region of interest" description="Disordered" evidence="1">
    <location>
        <begin position="150"/>
        <end position="214"/>
    </location>
</feature>
<name>A0A812RE52_SYMPI</name>
<sequence>MGHAVGDSARRSIEAIRRGSVRAGCSPIVASSWEHIEVVLLESTEVEHVSTLTLRSDSTFRAEVYKRSKEWIREETLSRNLSQGPACGCWRPCGRGVELTFAAEEELGLEELVVLYRSKRGDFLVAEESWLPEGLAQEYSLCSPTATCEEAASARAPDGQLDQQGDEGAGHGRQSREVGLRQMRDATHDADSEVYEDDFEDDFDGEADEADSTS</sequence>
<dbReference type="AlphaFoldDB" id="A0A812RE52"/>
<feature type="compositionally biased region" description="Basic and acidic residues" evidence="1">
    <location>
        <begin position="168"/>
        <end position="191"/>
    </location>
</feature>
<evidence type="ECO:0000313" key="3">
    <source>
        <dbReference type="Proteomes" id="UP000649617"/>
    </source>
</evidence>
<protein>
    <submittedName>
        <fullName evidence="2">Uncharacterized protein</fullName>
    </submittedName>
</protein>
<dbReference type="Proteomes" id="UP000649617">
    <property type="component" value="Unassembled WGS sequence"/>
</dbReference>
<dbReference type="EMBL" id="CAJNIZ010020125">
    <property type="protein sequence ID" value="CAE7436804.1"/>
    <property type="molecule type" value="Genomic_DNA"/>
</dbReference>
<gene>
    <name evidence="2" type="ORF">SPIL2461_LOCUS10670</name>
</gene>
<evidence type="ECO:0000313" key="2">
    <source>
        <dbReference type="EMBL" id="CAE7436804.1"/>
    </source>
</evidence>
<comment type="caution">
    <text evidence="2">The sequence shown here is derived from an EMBL/GenBank/DDBJ whole genome shotgun (WGS) entry which is preliminary data.</text>
</comment>
<reference evidence="2" key="1">
    <citation type="submission" date="2021-02" db="EMBL/GenBank/DDBJ databases">
        <authorList>
            <person name="Dougan E. K."/>
            <person name="Rhodes N."/>
            <person name="Thang M."/>
            <person name="Chan C."/>
        </authorList>
    </citation>
    <scope>NUCLEOTIDE SEQUENCE</scope>
</reference>
<keyword evidence="3" id="KW-1185">Reference proteome</keyword>
<dbReference type="OrthoDB" id="442343at2759"/>
<organism evidence="2 3">
    <name type="scientific">Symbiodinium pilosum</name>
    <name type="common">Dinoflagellate</name>
    <dbReference type="NCBI Taxonomy" id="2952"/>
    <lineage>
        <taxon>Eukaryota</taxon>
        <taxon>Sar</taxon>
        <taxon>Alveolata</taxon>
        <taxon>Dinophyceae</taxon>
        <taxon>Suessiales</taxon>
        <taxon>Symbiodiniaceae</taxon>
        <taxon>Symbiodinium</taxon>
    </lineage>
</organism>
<accession>A0A812RE52</accession>
<proteinExistence type="predicted"/>
<evidence type="ECO:0000256" key="1">
    <source>
        <dbReference type="SAM" id="MobiDB-lite"/>
    </source>
</evidence>